<name>A0A7J8E8G8_ROUAE</name>
<proteinExistence type="predicted"/>
<gene>
    <name evidence="1" type="ORF">HJG63_008151</name>
</gene>
<reference evidence="1 2" key="1">
    <citation type="journal article" date="2020" name="Nature">
        <title>Six reference-quality genomes reveal evolution of bat adaptations.</title>
        <authorList>
            <person name="Jebb D."/>
            <person name="Huang Z."/>
            <person name="Pippel M."/>
            <person name="Hughes G.M."/>
            <person name="Lavrichenko K."/>
            <person name="Devanna P."/>
            <person name="Winkler S."/>
            <person name="Jermiin L.S."/>
            <person name="Skirmuntt E.C."/>
            <person name="Katzourakis A."/>
            <person name="Burkitt-Gray L."/>
            <person name="Ray D.A."/>
            <person name="Sullivan K.A.M."/>
            <person name="Roscito J.G."/>
            <person name="Kirilenko B.M."/>
            <person name="Davalos L.M."/>
            <person name="Corthals A.P."/>
            <person name="Power M.L."/>
            <person name="Jones G."/>
            <person name="Ransome R.D."/>
            <person name="Dechmann D.K.N."/>
            <person name="Locatelli A.G."/>
            <person name="Puechmaille S.J."/>
            <person name="Fedrigo O."/>
            <person name="Jarvis E.D."/>
            <person name="Hiller M."/>
            <person name="Vernes S.C."/>
            <person name="Myers E.W."/>
            <person name="Teeling E.C."/>
        </authorList>
    </citation>
    <scope>NUCLEOTIDE SEQUENCE [LARGE SCALE GENOMIC DNA]</scope>
    <source>
        <strain evidence="1">MRouAeg1</strain>
        <tissue evidence="1">Muscle</tissue>
    </source>
</reference>
<protein>
    <submittedName>
        <fullName evidence="1">Uncharacterized protein</fullName>
    </submittedName>
</protein>
<evidence type="ECO:0000313" key="2">
    <source>
        <dbReference type="Proteomes" id="UP000593571"/>
    </source>
</evidence>
<keyword evidence="2" id="KW-1185">Reference proteome</keyword>
<dbReference type="AlphaFoldDB" id="A0A7J8E8G8"/>
<dbReference type="Proteomes" id="UP000593571">
    <property type="component" value="Unassembled WGS sequence"/>
</dbReference>
<organism evidence="1 2">
    <name type="scientific">Rousettus aegyptiacus</name>
    <name type="common">Egyptian fruit bat</name>
    <name type="synonym">Pteropus aegyptiacus</name>
    <dbReference type="NCBI Taxonomy" id="9407"/>
    <lineage>
        <taxon>Eukaryota</taxon>
        <taxon>Metazoa</taxon>
        <taxon>Chordata</taxon>
        <taxon>Craniata</taxon>
        <taxon>Vertebrata</taxon>
        <taxon>Euteleostomi</taxon>
        <taxon>Mammalia</taxon>
        <taxon>Eutheria</taxon>
        <taxon>Laurasiatheria</taxon>
        <taxon>Chiroptera</taxon>
        <taxon>Yinpterochiroptera</taxon>
        <taxon>Pteropodoidea</taxon>
        <taxon>Pteropodidae</taxon>
        <taxon>Rousettinae</taxon>
        <taxon>Rousettus</taxon>
    </lineage>
</organism>
<evidence type="ECO:0000313" key="1">
    <source>
        <dbReference type="EMBL" id="KAF6431640.1"/>
    </source>
</evidence>
<comment type="caution">
    <text evidence="1">The sequence shown here is derived from an EMBL/GenBank/DDBJ whole genome shotgun (WGS) entry which is preliminary data.</text>
</comment>
<sequence>MYNCSQYSLLTSFISLRLVEMPPVLFFFFFCQSAFEGSERAMELSSGRAFQKDNTSSHSLRASRTRHLFQVLYPDGKCSSSYDDYSHFPDEKIRTQRGEWTTPRTLGLGRATLPASGATPARCLHLHGPRVQGRELLS</sequence>
<accession>A0A7J8E8G8</accession>
<dbReference type="EMBL" id="JACASE010000010">
    <property type="protein sequence ID" value="KAF6431640.1"/>
    <property type="molecule type" value="Genomic_DNA"/>
</dbReference>